<reference evidence="2" key="1">
    <citation type="submission" date="2019-11" db="EMBL/GenBank/DDBJ databases">
        <authorList>
            <person name="Liu Y."/>
            <person name="Hou J."/>
            <person name="Li T.-Q."/>
            <person name="Guan C.-H."/>
            <person name="Wu X."/>
            <person name="Wu H.-Z."/>
            <person name="Ling F."/>
            <person name="Zhang R."/>
            <person name="Shi X.-G."/>
            <person name="Ren J.-P."/>
            <person name="Chen E.-F."/>
            <person name="Sun J.-M."/>
        </authorList>
    </citation>
    <scope>NUCLEOTIDE SEQUENCE</scope>
    <source>
        <strain evidence="2">Adult_tree_wgs_1</strain>
        <tissue evidence="2">Leaves</tissue>
    </source>
</reference>
<name>A0A834LGQ7_RHOSS</name>
<feature type="compositionally biased region" description="Basic and acidic residues" evidence="1">
    <location>
        <begin position="119"/>
        <end position="132"/>
    </location>
</feature>
<evidence type="ECO:0000256" key="1">
    <source>
        <dbReference type="SAM" id="MobiDB-lite"/>
    </source>
</evidence>
<keyword evidence="3" id="KW-1185">Reference proteome</keyword>
<feature type="region of interest" description="Disordered" evidence="1">
    <location>
        <begin position="25"/>
        <end position="49"/>
    </location>
</feature>
<gene>
    <name evidence="2" type="ORF">RHSIM_Rhsim08G0062000</name>
</gene>
<proteinExistence type="predicted"/>
<organism evidence="2 3">
    <name type="scientific">Rhododendron simsii</name>
    <name type="common">Sims's rhododendron</name>
    <dbReference type="NCBI Taxonomy" id="118357"/>
    <lineage>
        <taxon>Eukaryota</taxon>
        <taxon>Viridiplantae</taxon>
        <taxon>Streptophyta</taxon>
        <taxon>Embryophyta</taxon>
        <taxon>Tracheophyta</taxon>
        <taxon>Spermatophyta</taxon>
        <taxon>Magnoliopsida</taxon>
        <taxon>eudicotyledons</taxon>
        <taxon>Gunneridae</taxon>
        <taxon>Pentapetalae</taxon>
        <taxon>asterids</taxon>
        <taxon>Ericales</taxon>
        <taxon>Ericaceae</taxon>
        <taxon>Ericoideae</taxon>
        <taxon>Rhodoreae</taxon>
        <taxon>Rhododendron</taxon>
    </lineage>
</organism>
<feature type="region of interest" description="Disordered" evidence="1">
    <location>
        <begin position="115"/>
        <end position="193"/>
    </location>
</feature>
<accession>A0A834LGQ7</accession>
<dbReference type="AlphaFoldDB" id="A0A834LGQ7"/>
<dbReference type="Proteomes" id="UP000626092">
    <property type="component" value="Unassembled WGS sequence"/>
</dbReference>
<comment type="caution">
    <text evidence="2">The sequence shown here is derived from an EMBL/GenBank/DDBJ whole genome shotgun (WGS) entry which is preliminary data.</text>
</comment>
<protein>
    <submittedName>
        <fullName evidence="2">Uncharacterized protein</fullName>
    </submittedName>
</protein>
<feature type="compositionally biased region" description="Basic residues" evidence="1">
    <location>
        <begin position="157"/>
        <end position="171"/>
    </location>
</feature>
<sequence>MPCRLAEIEENNFDQFVCEEGMLLHGELPKPDEQDDSEDEYNEYSGDEYEQLIEDRYKGTYMDSDTIKREDMLTEIEKERHETIKHNLKELKAVGIDPARLNSMAMSLFGSKVKASGKSTKEGNNKVGHGIDPDYIPPEGVEILSSCSDNDESSRSQAKKAKLMSPGKKKSTSTTQVLRKSQRIPGVTSSLPTEPIANHAEGMSVMVAQPSELPLSPTDEANQHSCLPNVGGSRDREAMAIVGDYATSVAYAIGESIRSHAPVRDIRWRDIDFGIKESIILCVGVKKEKREQSLLERFKDTHIRHRHEEEVWINTKAKEVHVLWHFLPSMKSRSACFKAVRCSDVFIYADNGGVGFTDKIAKKLAEQSQPGVTNPQSEVQVSIDVLGKRSGYLKGYGIRKSTFATQSQPVPNSEVVSLKELVADQAKLIADYAKKFETMMLFMATKNGVDPATIPRLI</sequence>
<evidence type="ECO:0000313" key="2">
    <source>
        <dbReference type="EMBL" id="KAF7135983.1"/>
    </source>
</evidence>
<feature type="compositionally biased region" description="Acidic residues" evidence="1">
    <location>
        <begin position="33"/>
        <end position="49"/>
    </location>
</feature>
<dbReference type="OrthoDB" id="1644389at2759"/>
<dbReference type="EMBL" id="WJXA01000008">
    <property type="protein sequence ID" value="KAF7135983.1"/>
    <property type="molecule type" value="Genomic_DNA"/>
</dbReference>
<evidence type="ECO:0000313" key="3">
    <source>
        <dbReference type="Proteomes" id="UP000626092"/>
    </source>
</evidence>